<accession>A0A9W6R4P0</accession>
<keyword evidence="3" id="KW-1185">Reference proteome</keyword>
<dbReference type="AlphaFoldDB" id="A0A9W6R4P0"/>
<organism evidence="2 3">
    <name type="scientific">Amycolatopsis taiwanensis</name>
    <dbReference type="NCBI Taxonomy" id="342230"/>
    <lineage>
        <taxon>Bacteria</taxon>
        <taxon>Bacillati</taxon>
        <taxon>Actinomycetota</taxon>
        <taxon>Actinomycetes</taxon>
        <taxon>Pseudonocardiales</taxon>
        <taxon>Pseudonocardiaceae</taxon>
        <taxon>Amycolatopsis</taxon>
    </lineage>
</organism>
<evidence type="ECO:0000313" key="3">
    <source>
        <dbReference type="Proteomes" id="UP001165136"/>
    </source>
</evidence>
<feature type="region of interest" description="Disordered" evidence="1">
    <location>
        <begin position="1"/>
        <end position="27"/>
    </location>
</feature>
<dbReference type="EMBL" id="BSTI01000014">
    <property type="protein sequence ID" value="GLY69059.1"/>
    <property type="molecule type" value="Genomic_DNA"/>
</dbReference>
<gene>
    <name evidence="2" type="ORF">Atai01_56780</name>
</gene>
<sequence length="478" mass="51950">MSELGFDADLTKRLQPKQERADRRRDDVVGDAAVAGRPSVLGVRGLLGLQRSVGNAVVGRLVEGNRASESWGTSTRAPAAPRPIIQRADGSGTWNAPEDFGAIADKGAARVALGELLKEVEAYRGTEIGTVAQQTKVIHDALARQRAQLIGEGALTTHEAEQLNGISMAFDGFLNNARSAVVAAVKAGLSGLLNPPDVGEINDAIGEVLHALFVRPDEDKLATAKEYLERTKGISDKAKWVADKAMWLMTDIDQARKIFHISEKLEKFGGLIEELITIKDIGRNLLLLSSRLSGDDSLLGGADAIEAGVDLAGLAGKPLISAVPLFGTYWTDYLVPLTKRCCEILRKVEGIADKINRDRMAQMINWVPVPGGWRPQPTPPELDPKTYLTMEGGRAVFEYLYSTRVGNQPPMTRDVETVIMGHREMLEKATGTEIELEERTWNPLSWFGRRPVDLPGWVAANITTVWMAFYGGAGLGPI</sequence>
<comment type="caution">
    <text evidence="2">The sequence shown here is derived from an EMBL/GenBank/DDBJ whole genome shotgun (WGS) entry which is preliminary data.</text>
</comment>
<evidence type="ECO:0000256" key="1">
    <source>
        <dbReference type="SAM" id="MobiDB-lite"/>
    </source>
</evidence>
<feature type="compositionally biased region" description="Basic and acidic residues" evidence="1">
    <location>
        <begin position="9"/>
        <end position="27"/>
    </location>
</feature>
<dbReference type="Proteomes" id="UP001165136">
    <property type="component" value="Unassembled WGS sequence"/>
</dbReference>
<name>A0A9W6R4P0_9PSEU</name>
<evidence type="ECO:0000313" key="2">
    <source>
        <dbReference type="EMBL" id="GLY69059.1"/>
    </source>
</evidence>
<reference evidence="2" key="1">
    <citation type="submission" date="2023-03" db="EMBL/GenBank/DDBJ databases">
        <title>Amycolatopsis taiwanensis NBRC 103393.</title>
        <authorList>
            <person name="Ichikawa N."/>
            <person name="Sato H."/>
            <person name="Tonouchi N."/>
        </authorList>
    </citation>
    <scope>NUCLEOTIDE SEQUENCE</scope>
    <source>
        <strain evidence="2">NBRC 103393</strain>
    </source>
</reference>
<proteinExistence type="predicted"/>
<protein>
    <submittedName>
        <fullName evidence="2">Uncharacterized protein</fullName>
    </submittedName>
</protein>